<comment type="caution">
    <text evidence="2">The sequence shown here is derived from an EMBL/GenBank/DDBJ whole genome shotgun (WGS) entry which is preliminary data.</text>
</comment>
<evidence type="ECO:0000313" key="3">
    <source>
        <dbReference type="Proteomes" id="UP000717624"/>
    </source>
</evidence>
<organism evidence="2 3">
    <name type="scientific">Brevibacillus fulvus</name>
    <dbReference type="NCBI Taxonomy" id="1125967"/>
    <lineage>
        <taxon>Bacteria</taxon>
        <taxon>Bacillati</taxon>
        <taxon>Bacillota</taxon>
        <taxon>Bacilli</taxon>
        <taxon>Bacillales</taxon>
        <taxon>Paenibacillaceae</taxon>
        <taxon>Brevibacillus</taxon>
    </lineage>
</organism>
<dbReference type="Proteomes" id="UP000717624">
    <property type="component" value="Unassembled WGS sequence"/>
</dbReference>
<gene>
    <name evidence="2" type="ORF">JOD01_001828</name>
</gene>
<feature type="region of interest" description="Disordered" evidence="1">
    <location>
        <begin position="146"/>
        <end position="165"/>
    </location>
</feature>
<protein>
    <submittedName>
        <fullName evidence="2">PKD repeat protein</fullName>
    </submittedName>
</protein>
<evidence type="ECO:0000256" key="1">
    <source>
        <dbReference type="SAM" id="MobiDB-lite"/>
    </source>
</evidence>
<name>A0A939BU81_9BACL</name>
<dbReference type="RefSeq" id="WP_204517982.1">
    <property type="nucleotide sequence ID" value="NZ_BAABIN010000020.1"/>
</dbReference>
<proteinExistence type="predicted"/>
<accession>A0A939BU81</accession>
<dbReference type="EMBL" id="JAFBEB010000005">
    <property type="protein sequence ID" value="MBM7590224.1"/>
    <property type="molecule type" value="Genomic_DNA"/>
</dbReference>
<reference evidence="2" key="1">
    <citation type="submission" date="2021-01" db="EMBL/GenBank/DDBJ databases">
        <title>Genomic Encyclopedia of Type Strains, Phase IV (KMG-IV): sequencing the most valuable type-strain genomes for metagenomic binning, comparative biology and taxonomic classification.</title>
        <authorList>
            <person name="Goeker M."/>
        </authorList>
    </citation>
    <scope>NUCLEOTIDE SEQUENCE</scope>
    <source>
        <strain evidence="2">DSM 25523</strain>
    </source>
</reference>
<evidence type="ECO:0000313" key="2">
    <source>
        <dbReference type="EMBL" id="MBM7590224.1"/>
    </source>
</evidence>
<sequence length="1379" mass="153570">MITEATVQQWEQLLGSDYEHVRSRITRYEVHSNTGANFVLYSLSELINISGGRGLEPAFEDYRKYGTPPHDWVKYIGVAEYQQTRVPTASITLSAEPSGGYKVGQPILITGKATAYSAYERFVIVDNFSVMNKTTNDQYTVLEEPGRKEAEWTSGSANKPPGISFTPQKPGTYLVSLAVTDYHRREAETYPVTVTFQVGAGQCRPLSASLTVSGEPEETLQNGDEFEMPDGKNTIQKLIFPVAGTLRVNGVTAGTGTTFANLLVTSETDLEFTPADATYCLFTATLLKEEEIPTGDNCDLTMYITSYSDGGEGAELTDTPVRSDAEGNPQPLGAYTDYMHLDTRGVEGTFFIGSFEDGEPINDEPASEVSLYSFPTSGTFYLSFLAEDGSECWVKAFYIQDRDYQGEVQCPVVHRGNDLIRNGEVLTDVKFKGSLSLHSTFVDEKGITQAAEVYWHVKKPDGTVFDLYYEDKSNGNGEALVTSSYLDLPAKGLGGREVAFDQVGTYEISYSTRKGSKWEERNCEPWKIQVVISICSVTEIEAKINGREQPMGGTGLAGDEYTLRLTEPDTVDFKLVFNRFYTNYKGDWDLKEKGSAVSLARGNSQNPFSYTFTKNGSYVLTLTTTIEGGTCVKTVFIEVGLDCDDLTITGNINGKPIVLSGTGTAADPFQIELNTTEKNELELSITNGIRKYTALWTLYRGGEYYYDDETNHFTAELRVYPQPYTITVETSYGDETCTHYIEFVHPKDPDLPPTNFYCSDLDLFVRAAGEDKPIGGSGKTPGDPYLVPIYAGQDNTVRLAADVDGQHTKATFLLRKNGSLVKTVEDTVNVITIPDSQDVYTVEIQVKSLDGTCYLYVKFVKKELSCDHVYLHFLTGDDQYFNVAPGPGHVGSVTIQAESLDEFALMLTSKEDSVETAGGSYNYGATFESSLSNDLPDDFADKIFAHYDTKPGTYTFKIKVNDPLYPALNGCTFTFTLIIDPESEPTTPGGVIDGGQMSIHIYDSKERKLVSASDGVWEREPARIEVEIDQTQIDRAFRQVDQQIDELIREQVARYERRFSADEYENVQIDYEPRQWNSKTSSLTAWPESVPLKVTGPGVDQTFRIHPKRPLESNVYTGTIVPTQTTWQAVLQTEKYLAEVEAFSITVPYEIQFAVTYAKCERDEEGNDGDRESCVEDTIRSTLNGTYTIQVKGAMAQFEVFEPNASGSLLHTAEWSEYHSRDRYLDSKADDFYAGERILTRINLTERHRHPFSGQFPEVVSAQSWISETGQRNTPLQSVLKLTKLDGTHWGGAKRFVEKLGNRELGVDNALMGDKQLGFKQGGEYAVYFQVSFSFGVTKGYGYPDKSTVAGHEATDYRLPFRIIANAWERQGIRNHTTN</sequence>
<keyword evidence="3" id="KW-1185">Reference proteome</keyword>